<proteinExistence type="inferred from homology"/>
<evidence type="ECO:0000256" key="2">
    <source>
        <dbReference type="ARBA" id="ARBA00022670"/>
    </source>
</evidence>
<dbReference type="SUPFAM" id="SSF47090">
    <property type="entry name" value="PGBD-like"/>
    <property type="match status" value="1"/>
</dbReference>
<sequence>MKKSGKIILCCCFFCLMVLAMMPAALAQVALKQGASGNEVFMLQTKLKEIGYYQGEADGAFGSGTRSAVINFQLDCGLTADGIVGTQTWQALRDYRVSDTSRGQVDRRLGQRIAGYAQNFYGVPYVWAGRSPSGFDCSGFVSYVFAQNGVSLPRMADEQYNVGMWVNRADLQPGDLVFFSTYEAGASHVGIYIGNGQFVHASSGAGQVVSTSLYSQYYQARYLGARRVA</sequence>
<feature type="domain" description="NlpC/P60" evidence="6">
    <location>
        <begin position="107"/>
        <end position="229"/>
    </location>
</feature>
<dbReference type="InterPro" id="IPR038765">
    <property type="entry name" value="Papain-like_cys_pep_sf"/>
</dbReference>
<evidence type="ECO:0000313" key="8">
    <source>
        <dbReference type="Proteomes" id="UP000198847"/>
    </source>
</evidence>
<dbReference type="GO" id="GO:0006508">
    <property type="term" value="P:proteolysis"/>
    <property type="evidence" value="ECO:0007669"/>
    <property type="project" value="UniProtKB-KW"/>
</dbReference>
<dbReference type="AlphaFoldDB" id="A0A1H8QUT2"/>
<dbReference type="STRING" id="112903.SAMN04490178_10359"/>
<comment type="similarity">
    <text evidence="1">Belongs to the peptidase C40 family.</text>
</comment>
<feature type="chain" id="PRO_5011542626" evidence="5">
    <location>
        <begin position="28"/>
        <end position="229"/>
    </location>
</feature>
<dbReference type="PANTHER" id="PTHR47053:SF1">
    <property type="entry name" value="MUREIN DD-ENDOPEPTIDASE MEPH-RELATED"/>
    <property type="match status" value="1"/>
</dbReference>
<evidence type="ECO:0000259" key="6">
    <source>
        <dbReference type="PROSITE" id="PS51935"/>
    </source>
</evidence>
<dbReference type="EMBL" id="FODY01000003">
    <property type="protein sequence ID" value="SEO57688.1"/>
    <property type="molecule type" value="Genomic_DNA"/>
</dbReference>
<dbReference type="InterPro" id="IPR002477">
    <property type="entry name" value="Peptidoglycan-bd-like"/>
</dbReference>
<dbReference type="Proteomes" id="UP000198847">
    <property type="component" value="Unassembled WGS sequence"/>
</dbReference>
<dbReference type="Gene3D" id="3.90.1720.10">
    <property type="entry name" value="endopeptidase domain like (from Nostoc punctiforme)"/>
    <property type="match status" value="1"/>
</dbReference>
<reference evidence="7 8" key="1">
    <citation type="submission" date="2016-10" db="EMBL/GenBank/DDBJ databases">
        <authorList>
            <person name="de Groot N.N."/>
        </authorList>
    </citation>
    <scope>NUCLEOTIDE SEQUENCE [LARGE SCALE GENOMIC DNA]</scope>
    <source>
        <strain evidence="7 8">DSM 13305</strain>
    </source>
</reference>
<dbReference type="OrthoDB" id="9808890at2"/>
<dbReference type="PROSITE" id="PS51935">
    <property type="entry name" value="NLPC_P60"/>
    <property type="match status" value="1"/>
</dbReference>
<dbReference type="InterPro" id="IPR036365">
    <property type="entry name" value="PGBD-like_sf"/>
</dbReference>
<dbReference type="InterPro" id="IPR000064">
    <property type="entry name" value="NLP_P60_dom"/>
</dbReference>
<dbReference type="RefSeq" id="WP_091744039.1">
    <property type="nucleotide sequence ID" value="NZ_FODY01000003.1"/>
</dbReference>
<keyword evidence="2" id="KW-0645">Protease</keyword>
<keyword evidence="5" id="KW-0732">Signal</keyword>
<dbReference type="InterPro" id="IPR036366">
    <property type="entry name" value="PGBDSf"/>
</dbReference>
<evidence type="ECO:0000256" key="1">
    <source>
        <dbReference type="ARBA" id="ARBA00007074"/>
    </source>
</evidence>
<dbReference type="SUPFAM" id="SSF54001">
    <property type="entry name" value="Cysteine proteinases"/>
    <property type="match status" value="1"/>
</dbReference>
<gene>
    <name evidence="7" type="ORF">SAMN04490178_10359</name>
</gene>
<dbReference type="Pfam" id="PF01471">
    <property type="entry name" value="PG_binding_1"/>
    <property type="match status" value="1"/>
</dbReference>
<dbReference type="GO" id="GO:0008234">
    <property type="term" value="F:cysteine-type peptidase activity"/>
    <property type="evidence" value="ECO:0007669"/>
    <property type="project" value="UniProtKB-KW"/>
</dbReference>
<protein>
    <submittedName>
        <fullName evidence="7">Cell wall-associated hydrolase, NlpC family</fullName>
    </submittedName>
</protein>
<evidence type="ECO:0000256" key="5">
    <source>
        <dbReference type="SAM" id="SignalP"/>
    </source>
</evidence>
<accession>A0A1H8QUT2</accession>
<feature type="signal peptide" evidence="5">
    <location>
        <begin position="1"/>
        <end position="27"/>
    </location>
</feature>
<keyword evidence="8" id="KW-1185">Reference proteome</keyword>
<dbReference type="InterPro" id="IPR051202">
    <property type="entry name" value="Peptidase_C40"/>
</dbReference>
<dbReference type="PANTHER" id="PTHR47053">
    <property type="entry name" value="MUREIN DD-ENDOPEPTIDASE MEPH-RELATED"/>
    <property type="match status" value="1"/>
</dbReference>
<organism evidence="7 8">
    <name type="scientific">Propionispora vibrioides</name>
    <dbReference type="NCBI Taxonomy" id="112903"/>
    <lineage>
        <taxon>Bacteria</taxon>
        <taxon>Bacillati</taxon>
        <taxon>Bacillota</taxon>
        <taxon>Negativicutes</taxon>
        <taxon>Selenomonadales</taxon>
        <taxon>Sporomusaceae</taxon>
        <taxon>Propionispora</taxon>
    </lineage>
</organism>
<evidence type="ECO:0000256" key="4">
    <source>
        <dbReference type="ARBA" id="ARBA00022807"/>
    </source>
</evidence>
<evidence type="ECO:0000256" key="3">
    <source>
        <dbReference type="ARBA" id="ARBA00022801"/>
    </source>
</evidence>
<keyword evidence="3 7" id="KW-0378">Hydrolase</keyword>
<keyword evidence="4" id="KW-0788">Thiol protease</keyword>
<name>A0A1H8QUT2_9FIRM</name>
<evidence type="ECO:0000313" key="7">
    <source>
        <dbReference type="EMBL" id="SEO57688.1"/>
    </source>
</evidence>
<dbReference type="Pfam" id="PF00877">
    <property type="entry name" value="NLPC_P60"/>
    <property type="match status" value="1"/>
</dbReference>
<dbReference type="Gene3D" id="1.10.101.10">
    <property type="entry name" value="PGBD-like superfamily/PGBD"/>
    <property type="match status" value="1"/>
</dbReference>